<accession>A0A0E0EK83</accession>
<keyword evidence="3" id="KW-1185">Reference proteome</keyword>
<dbReference type="Gramene" id="OMERI08G08880.1">
    <property type="protein sequence ID" value="OMERI08G08880.1"/>
    <property type="gene ID" value="OMERI08G08880"/>
</dbReference>
<evidence type="ECO:0000313" key="3">
    <source>
        <dbReference type="Proteomes" id="UP000008021"/>
    </source>
</evidence>
<evidence type="ECO:0000256" key="1">
    <source>
        <dbReference type="SAM" id="MobiDB-lite"/>
    </source>
</evidence>
<feature type="region of interest" description="Disordered" evidence="1">
    <location>
        <begin position="1"/>
        <end position="43"/>
    </location>
</feature>
<organism evidence="2">
    <name type="scientific">Oryza meridionalis</name>
    <dbReference type="NCBI Taxonomy" id="40149"/>
    <lineage>
        <taxon>Eukaryota</taxon>
        <taxon>Viridiplantae</taxon>
        <taxon>Streptophyta</taxon>
        <taxon>Embryophyta</taxon>
        <taxon>Tracheophyta</taxon>
        <taxon>Spermatophyta</taxon>
        <taxon>Magnoliopsida</taxon>
        <taxon>Liliopsida</taxon>
        <taxon>Poales</taxon>
        <taxon>Poaceae</taxon>
        <taxon>BOP clade</taxon>
        <taxon>Oryzoideae</taxon>
        <taxon>Oryzeae</taxon>
        <taxon>Oryzinae</taxon>
        <taxon>Oryza</taxon>
    </lineage>
</organism>
<reference evidence="2" key="2">
    <citation type="submission" date="2018-05" db="EMBL/GenBank/DDBJ databases">
        <title>OmerRS3 (Oryza meridionalis Reference Sequence Version 3).</title>
        <authorList>
            <person name="Zhang J."/>
            <person name="Kudrna D."/>
            <person name="Lee S."/>
            <person name="Talag J."/>
            <person name="Welchert J."/>
            <person name="Wing R.A."/>
        </authorList>
    </citation>
    <scope>NUCLEOTIDE SEQUENCE [LARGE SCALE GENOMIC DNA]</scope>
    <source>
        <strain evidence="2">cv. OR44</strain>
    </source>
</reference>
<dbReference type="EnsemblPlants" id="OMERI08G08880.1">
    <property type="protein sequence ID" value="OMERI08G08880.1"/>
    <property type="gene ID" value="OMERI08G08880"/>
</dbReference>
<dbReference type="HOGENOM" id="CLU_2708995_0_0_1"/>
<dbReference type="AlphaFoldDB" id="A0A0E0EK83"/>
<reference evidence="2" key="1">
    <citation type="submission" date="2015-04" db="UniProtKB">
        <authorList>
            <consortium name="EnsemblPlants"/>
        </authorList>
    </citation>
    <scope>IDENTIFICATION</scope>
</reference>
<name>A0A0E0EK83_9ORYZ</name>
<protein>
    <submittedName>
        <fullName evidence="2">Uncharacterized protein</fullName>
    </submittedName>
</protein>
<evidence type="ECO:0000313" key="2">
    <source>
        <dbReference type="EnsemblPlants" id="OMERI08G08880.1"/>
    </source>
</evidence>
<dbReference type="Proteomes" id="UP000008021">
    <property type="component" value="Chromosome 8"/>
</dbReference>
<proteinExistence type="predicted"/>
<sequence>MEAGDRSRGMSSWGRGDDDGAAACSGMDEDGRTTMMPKRRRSGACSRASSARLAFPLLCGTKWEVVKREYARR</sequence>